<evidence type="ECO:0000256" key="1">
    <source>
        <dbReference type="ARBA" id="ARBA00004651"/>
    </source>
</evidence>
<evidence type="ECO:0000256" key="7">
    <source>
        <dbReference type="SAM" id="Phobius"/>
    </source>
</evidence>
<gene>
    <name evidence="10" type="ORF">JY651_43640</name>
</gene>
<organism evidence="10 11">
    <name type="scientific">Pyxidicoccus parkwayensis</name>
    <dbReference type="NCBI Taxonomy" id="2813578"/>
    <lineage>
        <taxon>Bacteria</taxon>
        <taxon>Pseudomonadati</taxon>
        <taxon>Myxococcota</taxon>
        <taxon>Myxococcia</taxon>
        <taxon>Myxococcales</taxon>
        <taxon>Cystobacterineae</taxon>
        <taxon>Myxococcaceae</taxon>
        <taxon>Pyxidicoccus</taxon>
    </lineage>
</organism>
<feature type="transmembrane region" description="Helical" evidence="7">
    <location>
        <begin position="267"/>
        <end position="293"/>
    </location>
</feature>
<evidence type="ECO:0000259" key="9">
    <source>
        <dbReference type="Pfam" id="PF12704"/>
    </source>
</evidence>
<keyword evidence="5 7" id="KW-1133">Transmembrane helix</keyword>
<proteinExistence type="inferred from homology"/>
<keyword evidence="3" id="KW-1003">Cell membrane</keyword>
<evidence type="ECO:0000313" key="10">
    <source>
        <dbReference type="EMBL" id="QSQ21968.1"/>
    </source>
</evidence>
<dbReference type="Proteomes" id="UP000662747">
    <property type="component" value="Chromosome"/>
</dbReference>
<feature type="transmembrane region" description="Helical" evidence="7">
    <location>
        <begin position="20"/>
        <end position="40"/>
    </location>
</feature>
<feature type="transmembrane region" description="Helical" evidence="7">
    <location>
        <begin position="371"/>
        <end position="391"/>
    </location>
</feature>
<evidence type="ECO:0000259" key="8">
    <source>
        <dbReference type="Pfam" id="PF02687"/>
    </source>
</evidence>
<dbReference type="PANTHER" id="PTHR30489">
    <property type="entry name" value="LIPOPROTEIN-RELEASING SYSTEM TRANSMEMBRANE PROTEIN LOLE"/>
    <property type="match status" value="1"/>
</dbReference>
<evidence type="ECO:0000256" key="4">
    <source>
        <dbReference type="ARBA" id="ARBA00022692"/>
    </source>
</evidence>
<dbReference type="EMBL" id="CP071090">
    <property type="protein sequence ID" value="QSQ21968.1"/>
    <property type="molecule type" value="Genomic_DNA"/>
</dbReference>
<dbReference type="InterPro" id="IPR051447">
    <property type="entry name" value="Lipoprotein-release_system"/>
</dbReference>
<keyword evidence="11" id="KW-1185">Reference proteome</keyword>
<feature type="domain" description="MacB-like periplasmic core" evidence="9">
    <location>
        <begin position="19"/>
        <end position="240"/>
    </location>
</feature>
<keyword evidence="4 7" id="KW-0812">Transmembrane</keyword>
<evidence type="ECO:0000256" key="5">
    <source>
        <dbReference type="ARBA" id="ARBA00022989"/>
    </source>
</evidence>
<dbReference type="PANTHER" id="PTHR30489:SF0">
    <property type="entry name" value="LIPOPROTEIN-RELEASING SYSTEM TRANSMEMBRANE PROTEIN LOLE"/>
    <property type="match status" value="1"/>
</dbReference>
<dbReference type="RefSeq" id="WP_206723545.1">
    <property type="nucleotide sequence ID" value="NZ_CP071090.1"/>
</dbReference>
<dbReference type="InterPro" id="IPR003838">
    <property type="entry name" value="ABC3_permease_C"/>
</dbReference>
<feature type="transmembrane region" description="Helical" evidence="7">
    <location>
        <begin position="314"/>
        <end position="339"/>
    </location>
</feature>
<evidence type="ECO:0000256" key="6">
    <source>
        <dbReference type="ARBA" id="ARBA00023136"/>
    </source>
</evidence>
<comment type="similarity">
    <text evidence="2">Belongs to the ABC-4 integral membrane protein family. LolC/E subfamily.</text>
</comment>
<protein>
    <submittedName>
        <fullName evidence="10">ABC transporter permease</fullName>
    </submittedName>
</protein>
<evidence type="ECO:0000313" key="11">
    <source>
        <dbReference type="Proteomes" id="UP000662747"/>
    </source>
</evidence>
<name>A0ABX7P0V8_9BACT</name>
<dbReference type="Pfam" id="PF02687">
    <property type="entry name" value="FtsX"/>
    <property type="match status" value="1"/>
</dbReference>
<sequence length="405" mass="42553">MWTLFTVACRNVLRNRRRTALTLAALIVGVGITVIVHGFVNGMKRGVVNQFISAATGAVQVHHAGYVKNVLSTPLSLDVPADDAFLSRVGHVEGVTGVSPRLQFSGTVSVGDESLFFTALALDPEREHAVCPWRERTLVAGSTFKGDTDLLLAQSLSAAAGVRPGEEAVLLAPDRDGALNAEATKLSGTLMPLGPGEARFGQVSLALAQRLLRMEGRATELAVSVKDFERAPEVAGRLRAELGPDYEVHTWDEVAPLARDAMARLDAMAATVTTVFLILMLLGVANTSLMTVLERTREIGTMMAVGVRRSWIAALFLAESAVVAALGGSGGALIGLAVVSHLGHKGLSIAPGGAKGVVPIEVHPMIPLGELALFVAVAIVGATLFSLYPAWRASRLRPVQALAGN</sequence>
<evidence type="ECO:0000256" key="3">
    <source>
        <dbReference type="ARBA" id="ARBA00022475"/>
    </source>
</evidence>
<feature type="domain" description="ABC3 transporter permease C-terminal" evidence="8">
    <location>
        <begin position="272"/>
        <end position="396"/>
    </location>
</feature>
<accession>A0ABX7P0V8</accession>
<evidence type="ECO:0000256" key="2">
    <source>
        <dbReference type="ARBA" id="ARBA00005236"/>
    </source>
</evidence>
<keyword evidence="6 7" id="KW-0472">Membrane</keyword>
<comment type="subcellular location">
    <subcellularLocation>
        <location evidence="1">Cell membrane</location>
        <topology evidence="1">Multi-pass membrane protein</topology>
    </subcellularLocation>
</comment>
<dbReference type="Pfam" id="PF12704">
    <property type="entry name" value="MacB_PCD"/>
    <property type="match status" value="1"/>
</dbReference>
<dbReference type="InterPro" id="IPR025857">
    <property type="entry name" value="MacB_PCD"/>
</dbReference>
<reference evidence="10 11" key="1">
    <citation type="submission" date="2021-02" db="EMBL/GenBank/DDBJ databases">
        <title>De Novo genome assembly of isolated myxobacteria.</title>
        <authorList>
            <person name="Stevens D.C."/>
        </authorList>
    </citation>
    <scope>NUCLEOTIDE SEQUENCE [LARGE SCALE GENOMIC DNA]</scope>
    <source>
        <strain evidence="11">SCPEA02</strain>
    </source>
</reference>